<dbReference type="PROSITE" id="PS00455">
    <property type="entry name" value="AMP_BINDING"/>
    <property type="match status" value="1"/>
</dbReference>
<feature type="region of interest" description="Disordered" evidence="1">
    <location>
        <begin position="1"/>
        <end position="21"/>
    </location>
</feature>
<dbReference type="InterPro" id="IPR020845">
    <property type="entry name" value="AMP-binding_CS"/>
</dbReference>
<evidence type="ECO:0000259" key="2">
    <source>
        <dbReference type="Pfam" id="PF00501"/>
    </source>
</evidence>
<dbReference type="OrthoDB" id="3220340at2759"/>
<evidence type="ECO:0000256" key="1">
    <source>
        <dbReference type="SAM" id="MobiDB-lite"/>
    </source>
</evidence>
<dbReference type="AlphaFoldDB" id="A0A5N5QDQ1"/>
<comment type="caution">
    <text evidence="3">The sequence shown here is derived from an EMBL/GenBank/DDBJ whole genome shotgun (WGS) entry which is preliminary data.</text>
</comment>
<dbReference type="Proteomes" id="UP000383932">
    <property type="component" value="Unassembled WGS sequence"/>
</dbReference>
<protein>
    <recommendedName>
        <fullName evidence="2">AMP-dependent synthetase/ligase domain-containing protein</fullName>
    </recommendedName>
</protein>
<name>A0A5N5QDQ1_9AGAM</name>
<evidence type="ECO:0000313" key="4">
    <source>
        <dbReference type="Proteomes" id="UP000383932"/>
    </source>
</evidence>
<proteinExistence type="predicted"/>
<dbReference type="EMBL" id="SSOP01000234">
    <property type="protein sequence ID" value="KAB5589739.1"/>
    <property type="molecule type" value="Genomic_DNA"/>
</dbReference>
<reference evidence="3 4" key="1">
    <citation type="journal article" date="2019" name="Fungal Biol. Biotechnol.">
        <title>Draft genome sequence of fastidious pathogen Ceratobasidium theobromae, which causes vascular-streak dieback in Theobroma cacao.</title>
        <authorList>
            <person name="Ali S.S."/>
            <person name="Asman A."/>
            <person name="Shao J."/>
            <person name="Firmansyah A.P."/>
            <person name="Susilo A.W."/>
            <person name="Rosmana A."/>
            <person name="McMahon P."/>
            <person name="Junaid M."/>
            <person name="Guest D."/>
            <person name="Kheng T.Y."/>
            <person name="Meinhardt L.W."/>
            <person name="Bailey B.A."/>
        </authorList>
    </citation>
    <scope>NUCLEOTIDE SEQUENCE [LARGE SCALE GENOMIC DNA]</scope>
    <source>
        <strain evidence="3 4">CT2</strain>
    </source>
</reference>
<dbReference type="InterPro" id="IPR000873">
    <property type="entry name" value="AMP-dep_synth/lig_dom"/>
</dbReference>
<dbReference type="InterPro" id="IPR042099">
    <property type="entry name" value="ANL_N_sf"/>
</dbReference>
<dbReference type="SUPFAM" id="SSF56801">
    <property type="entry name" value="Acetyl-CoA synthetase-like"/>
    <property type="match status" value="1"/>
</dbReference>
<keyword evidence="4" id="KW-1185">Reference proteome</keyword>
<organism evidence="3 4">
    <name type="scientific">Ceratobasidium theobromae</name>
    <dbReference type="NCBI Taxonomy" id="1582974"/>
    <lineage>
        <taxon>Eukaryota</taxon>
        <taxon>Fungi</taxon>
        <taxon>Dikarya</taxon>
        <taxon>Basidiomycota</taxon>
        <taxon>Agaricomycotina</taxon>
        <taxon>Agaricomycetes</taxon>
        <taxon>Cantharellales</taxon>
        <taxon>Ceratobasidiaceae</taxon>
        <taxon>Ceratobasidium</taxon>
    </lineage>
</organism>
<evidence type="ECO:0000313" key="3">
    <source>
        <dbReference type="EMBL" id="KAB5589739.1"/>
    </source>
</evidence>
<feature type="domain" description="AMP-dependent synthetase/ligase" evidence="2">
    <location>
        <begin position="81"/>
        <end position="218"/>
    </location>
</feature>
<sequence>MVLDQTAFCSSTTSYAGPRDTDPLTAGELSLLLAIPHAAESTSHASLFRLPLGPDPSMGWVDVTCAETYSIVSRLASTWKARLSEMLGESEVGPGTTICIIVHPPVRALFHLLAFWTRGCTAQFFSPNVSGEHADSSLRQSGCKVLLHSGMDDAWVAGRRARFEGTMVKLADECALQLVRAEKENNYLYPSPPWPEPRRPTPAVIIQSSGTTGAPKLLKFSLYFYTVFHAANCRNWLSLAGRKHPNEDVHARAIYGLGTSLGRWLDLMRNRIYTRNPTTFASKICRIPPKLVLDYRLRLHRRYATSDQWEAHKLLITASTLLTQTLAHNLLQNLFGMSELGRLLYAHRAPFTHLRPYLYTPLLVYPLSEPNPDGSRQVQLWTSVSSSPRLAHLAAHGGVPLNLEPFPGEGPHHGQLAFNWGDIFLEVKSPEVAYIHLGRADDHIRLGGTDVGNINALRYEQELWSVVASRFGAAASRWAVDAIQLFRSNASCTALVVQLARLGQADLQLDDATFQELASAVEALNAKMQLGKGRRVYPGKRMLVVILGGGVYGPGAETLAGERPQLMMTHKRTLQRWKNAQIFKKWLDQLDFSEP</sequence>
<gene>
    <name evidence="3" type="ORF">CTheo_6813</name>
</gene>
<accession>A0A5N5QDQ1</accession>
<dbReference type="Pfam" id="PF00501">
    <property type="entry name" value="AMP-binding"/>
    <property type="match status" value="1"/>
</dbReference>
<dbReference type="Gene3D" id="3.40.50.12780">
    <property type="entry name" value="N-terminal domain of ligase-like"/>
    <property type="match status" value="1"/>
</dbReference>